<dbReference type="AlphaFoldDB" id="A0A3S5B5P0"/>
<organism evidence="3 4">
    <name type="scientific">Serratia fonticola</name>
    <dbReference type="NCBI Taxonomy" id="47917"/>
    <lineage>
        <taxon>Bacteria</taxon>
        <taxon>Pseudomonadati</taxon>
        <taxon>Pseudomonadota</taxon>
        <taxon>Gammaproteobacteria</taxon>
        <taxon>Enterobacterales</taxon>
        <taxon>Yersiniaceae</taxon>
        <taxon>Serratia</taxon>
    </lineage>
</organism>
<proteinExistence type="predicted"/>
<keyword evidence="1" id="KW-0175">Coiled coil</keyword>
<protein>
    <recommendedName>
        <fullName evidence="5">Lipoprotein</fullName>
    </recommendedName>
</protein>
<evidence type="ECO:0000313" key="3">
    <source>
        <dbReference type="EMBL" id="VEI77379.1"/>
    </source>
</evidence>
<dbReference type="PROSITE" id="PS51257">
    <property type="entry name" value="PROKAR_LIPOPROTEIN"/>
    <property type="match status" value="1"/>
</dbReference>
<reference evidence="3 4" key="1">
    <citation type="submission" date="2018-12" db="EMBL/GenBank/DDBJ databases">
        <authorList>
            <consortium name="Pathogen Informatics"/>
        </authorList>
    </citation>
    <scope>NUCLEOTIDE SEQUENCE [LARGE SCALE GENOMIC DNA]</scope>
    <source>
        <strain evidence="3 4">NCTC13193</strain>
    </source>
</reference>
<evidence type="ECO:0008006" key="5">
    <source>
        <dbReference type="Google" id="ProtNLM"/>
    </source>
</evidence>
<dbReference type="Proteomes" id="UP000270487">
    <property type="component" value="Chromosome"/>
</dbReference>
<keyword evidence="2" id="KW-0732">Signal</keyword>
<feature type="signal peptide" evidence="2">
    <location>
        <begin position="1"/>
        <end position="27"/>
    </location>
</feature>
<name>A0A3S5B5P0_SERFO</name>
<dbReference type="InterPro" id="IPR046516">
    <property type="entry name" value="DUF6694"/>
</dbReference>
<evidence type="ECO:0000256" key="2">
    <source>
        <dbReference type="SAM" id="SignalP"/>
    </source>
</evidence>
<dbReference type="Pfam" id="PF20404">
    <property type="entry name" value="DUF6694"/>
    <property type="match status" value="1"/>
</dbReference>
<evidence type="ECO:0000256" key="1">
    <source>
        <dbReference type="SAM" id="Coils"/>
    </source>
</evidence>
<accession>A0A3S5B5P0</accession>
<evidence type="ECO:0000313" key="4">
    <source>
        <dbReference type="Proteomes" id="UP000270487"/>
    </source>
</evidence>
<dbReference type="EMBL" id="LR134492">
    <property type="protein sequence ID" value="VEI77379.1"/>
    <property type="molecule type" value="Genomic_DNA"/>
</dbReference>
<feature type="chain" id="PRO_5018781679" description="Lipoprotein" evidence="2">
    <location>
        <begin position="28"/>
        <end position="283"/>
    </location>
</feature>
<gene>
    <name evidence="3" type="ORF">NCTC13193_05788</name>
</gene>
<feature type="coiled-coil region" evidence="1">
    <location>
        <begin position="115"/>
        <end position="142"/>
    </location>
</feature>
<sequence length="283" mass="31429">MNTWHAKGSHMKLKKILVALVAMTALAGCDKPKIDATNDASMKASIQKVRESLPEDKRPQFDDAVKVVAFSQISMKELMQAGASNHPSMLQDKMKDSLSGKTGDEVILYAETVRKERQAKEKEQALQEIVELEEKQKSSVKNAEEMKAFKVVRSRFYLEKQKYGSDQPIISLSVENGTGKAVSRAYFKGVIASPNREVPWFTDSFNYQIAGGLEPGEKAEWSLAPNMFSDWGKVDAPADAVFTVSVVRIDDAKGDPIFGDAEFTKKDAARLAELKIQYSTEPK</sequence>